<evidence type="ECO:0000256" key="2">
    <source>
        <dbReference type="ARBA" id="ARBA00023295"/>
    </source>
</evidence>
<dbReference type="EMBL" id="RDSR01000001">
    <property type="protein sequence ID" value="RNE67409.1"/>
    <property type="molecule type" value="Genomic_DNA"/>
</dbReference>
<dbReference type="SUPFAM" id="SSF49265">
    <property type="entry name" value="Fibronectin type III"/>
    <property type="match status" value="2"/>
</dbReference>
<accession>A0A3M8LRA3</accession>
<dbReference type="PROSITE" id="PS50853">
    <property type="entry name" value="FN3"/>
    <property type="match status" value="3"/>
</dbReference>
<feature type="domain" description="Fibronectin type-III" evidence="6">
    <location>
        <begin position="267"/>
        <end position="350"/>
    </location>
</feature>
<proteinExistence type="predicted"/>
<evidence type="ECO:0000313" key="8">
    <source>
        <dbReference type="Proteomes" id="UP000279859"/>
    </source>
</evidence>
<dbReference type="GO" id="GO:0016798">
    <property type="term" value="F:hydrolase activity, acting on glycosyl bonds"/>
    <property type="evidence" value="ECO:0007669"/>
    <property type="project" value="UniProtKB-KW"/>
</dbReference>
<dbReference type="PRINTS" id="PR00014">
    <property type="entry name" value="FNTYPEIII"/>
</dbReference>
<gene>
    <name evidence="7" type="ORF">EEJ31_01185</name>
</gene>
<keyword evidence="2" id="KW-0326">Glycosidase</keyword>
<dbReference type="Gene3D" id="2.60.40.10">
    <property type="entry name" value="Immunoglobulins"/>
    <property type="match status" value="4"/>
</dbReference>
<dbReference type="InterPro" id="IPR050964">
    <property type="entry name" value="Striated_Muscle_Regulatory"/>
</dbReference>
<evidence type="ECO:0000313" key="7">
    <source>
        <dbReference type="EMBL" id="RNE67409.1"/>
    </source>
</evidence>
<dbReference type="GO" id="GO:0000272">
    <property type="term" value="P:polysaccharide catabolic process"/>
    <property type="evidence" value="ECO:0007669"/>
    <property type="project" value="UniProtKB-KW"/>
</dbReference>
<dbReference type="InterPro" id="IPR013783">
    <property type="entry name" value="Ig-like_fold"/>
</dbReference>
<dbReference type="InterPro" id="IPR036116">
    <property type="entry name" value="FN3_sf"/>
</dbReference>
<evidence type="ECO:0000256" key="1">
    <source>
        <dbReference type="ARBA" id="ARBA00022737"/>
    </source>
</evidence>
<keyword evidence="3" id="KW-0119">Carbohydrate metabolism</keyword>
<sequence>MRALRRSRSLHLAAVGIAGVVALGGLLAIPESAVAAGTLHLDQANDDTAAAGPMAAAGGGSSQTFVAGSSGALSRVEIYEYWYGWDAQTLSIYPANGWGGADQSQPPLAVTPVSGSGGPAWITADFTEPAQLVAGQKYALVRNGPGQMLTTGDRYPSGNPNVGSSDMDWLFRTYLDWSARISGGPGTVTVPVGSAYSSTYALSGTPNPALTVAIGALPPGLTLTADGIAGTPTATGTYDFTVQASNADGAATTTGSITVRPRIIPAVPSAITIRPAHNSALVSWTAGDPGDDAATFTVTASPGGASCATTGSECTVEGLDAFTAYAFSVTASSAAGTTIPTAPVSATTTDVPLAPTGLVVTGTDGGVHLAWQAAVERGVPVVGYRVEVFDGSAWTLREETEGTAADVTGLVNGTEYRFRVSADSFDGRSDFALAQAVPVGPASAPTALSVVSGPGSAVLTWTNPADDGGSDLSGYDVEYRTVGGDWTAALSGASSPATVTGLVDGTAYQFRIRAISAAGPGLWTTDPGVADTVQPFTFTGSFAGTSEGDFSGGETLRIGAPVGFDATGLPVGASVVLELHSSPLVLATSTVGADGEVHISTSLPANAEIGEHRLVATISGGNLAPQSLSSDPFAVALIAAYPTDGTDPTDGIDPDGTATAGTDPTTGTGATTETATRVTATPESRLAHTGSAGTGEASLLALALLAAGGVLTTVRRRRTRRS</sequence>
<dbReference type="SMART" id="SM00060">
    <property type="entry name" value="FN3"/>
    <property type="match status" value="3"/>
</dbReference>
<keyword evidence="5" id="KW-1133">Transmembrane helix</keyword>
<dbReference type="InterPro" id="IPR015919">
    <property type="entry name" value="Cadherin-like_sf"/>
</dbReference>
<dbReference type="Pfam" id="PF00041">
    <property type="entry name" value="fn3"/>
    <property type="match status" value="3"/>
</dbReference>
<reference evidence="7 8" key="1">
    <citation type="submission" date="2018-11" db="EMBL/GenBank/DDBJ databases">
        <title>Cryobacterium sp. nov., isolated from rhizosphere soil of lettuce.</title>
        <authorList>
            <person name="Wang Y."/>
        </authorList>
    </citation>
    <scope>NUCLEOTIDE SEQUENCE [LARGE SCALE GENOMIC DNA]</scope>
    <source>
        <strain evidence="7 8">NEAU-85</strain>
    </source>
</reference>
<dbReference type="GO" id="GO:0005509">
    <property type="term" value="F:calcium ion binding"/>
    <property type="evidence" value="ECO:0007669"/>
    <property type="project" value="InterPro"/>
</dbReference>
<dbReference type="PANTHER" id="PTHR13817:SF73">
    <property type="entry name" value="FIBRONECTIN TYPE-III DOMAIN-CONTAINING PROTEIN"/>
    <property type="match status" value="1"/>
</dbReference>
<feature type="domain" description="Fibronectin type-III" evidence="6">
    <location>
        <begin position="441"/>
        <end position="535"/>
    </location>
</feature>
<evidence type="ECO:0000256" key="5">
    <source>
        <dbReference type="SAM" id="Phobius"/>
    </source>
</evidence>
<comment type="caution">
    <text evidence="7">The sequence shown here is derived from an EMBL/GenBank/DDBJ whole genome shotgun (WGS) entry which is preliminary data.</text>
</comment>
<dbReference type="Proteomes" id="UP000279859">
    <property type="component" value="Unassembled WGS sequence"/>
</dbReference>
<protein>
    <recommendedName>
        <fullName evidence="6">Fibronectin type-III domain-containing protein</fullName>
    </recommendedName>
</protein>
<dbReference type="RefSeq" id="WP_123044439.1">
    <property type="nucleotide sequence ID" value="NZ_RDSR01000001.1"/>
</dbReference>
<dbReference type="PANTHER" id="PTHR13817">
    <property type="entry name" value="TITIN"/>
    <property type="match status" value="1"/>
</dbReference>
<feature type="compositionally biased region" description="Low complexity" evidence="4">
    <location>
        <begin position="644"/>
        <end position="682"/>
    </location>
</feature>
<keyword evidence="3" id="KW-0624">Polysaccharide degradation</keyword>
<dbReference type="OrthoDB" id="3187809at2"/>
<evidence type="ECO:0000259" key="6">
    <source>
        <dbReference type="PROSITE" id="PS50853"/>
    </source>
</evidence>
<keyword evidence="1" id="KW-0677">Repeat</keyword>
<feature type="domain" description="Fibronectin type-III" evidence="6">
    <location>
        <begin position="351"/>
        <end position="439"/>
    </location>
</feature>
<keyword evidence="8" id="KW-1185">Reference proteome</keyword>
<keyword evidence="2" id="KW-0378">Hydrolase</keyword>
<organism evidence="7 8">
    <name type="scientific">Cryobacterium tepidiphilum</name>
    <dbReference type="NCBI Taxonomy" id="2486026"/>
    <lineage>
        <taxon>Bacteria</taxon>
        <taxon>Bacillati</taxon>
        <taxon>Actinomycetota</taxon>
        <taxon>Actinomycetes</taxon>
        <taxon>Micrococcales</taxon>
        <taxon>Microbacteriaceae</taxon>
        <taxon>Cryobacterium</taxon>
    </lineage>
</organism>
<dbReference type="CDD" id="cd00063">
    <property type="entry name" value="FN3"/>
    <property type="match status" value="3"/>
</dbReference>
<dbReference type="SUPFAM" id="SSF49313">
    <property type="entry name" value="Cadherin-like"/>
    <property type="match status" value="1"/>
</dbReference>
<dbReference type="AlphaFoldDB" id="A0A3M8LRA3"/>
<feature type="transmembrane region" description="Helical" evidence="5">
    <location>
        <begin position="697"/>
        <end position="714"/>
    </location>
</feature>
<evidence type="ECO:0000256" key="3">
    <source>
        <dbReference type="ARBA" id="ARBA00023326"/>
    </source>
</evidence>
<keyword evidence="5" id="KW-0472">Membrane</keyword>
<evidence type="ECO:0000256" key="4">
    <source>
        <dbReference type="SAM" id="MobiDB-lite"/>
    </source>
</evidence>
<name>A0A3M8LRA3_9MICO</name>
<dbReference type="GO" id="GO:0016020">
    <property type="term" value="C:membrane"/>
    <property type="evidence" value="ECO:0007669"/>
    <property type="project" value="InterPro"/>
</dbReference>
<keyword evidence="5" id="KW-0812">Transmembrane</keyword>
<feature type="region of interest" description="Disordered" evidence="4">
    <location>
        <begin position="644"/>
        <end position="691"/>
    </location>
</feature>
<dbReference type="InterPro" id="IPR003961">
    <property type="entry name" value="FN3_dom"/>
</dbReference>